<feature type="binding site" evidence="2">
    <location>
        <position position="134"/>
    </location>
    <ligand>
        <name>Mn(2+)</name>
        <dbReference type="ChEBI" id="CHEBI:29035"/>
        <label>2</label>
    </ligand>
</feature>
<feature type="binding site" evidence="2">
    <location>
        <position position="200"/>
    </location>
    <ligand>
        <name>Mn(2+)</name>
        <dbReference type="ChEBI" id="CHEBI:29035"/>
        <label>2</label>
    </ligand>
</feature>
<dbReference type="RefSeq" id="WP_143879613.1">
    <property type="nucleotide sequence ID" value="NZ_BAABLZ010000001.1"/>
</dbReference>
<feature type="domain" description="Peptidase M20 dimerisation" evidence="4">
    <location>
        <begin position="224"/>
        <end position="316"/>
    </location>
</feature>
<feature type="binding site" evidence="2">
    <location>
        <position position="168"/>
    </location>
    <ligand>
        <name>Mn(2+)</name>
        <dbReference type="ChEBI" id="CHEBI:29035"/>
        <label>2</label>
    </ligand>
</feature>
<feature type="signal peptide" evidence="3">
    <location>
        <begin position="1"/>
        <end position="20"/>
    </location>
</feature>
<evidence type="ECO:0000313" key="6">
    <source>
        <dbReference type="Proteomes" id="UP000315891"/>
    </source>
</evidence>
<dbReference type="PANTHER" id="PTHR11014">
    <property type="entry name" value="PEPTIDASE M20 FAMILY MEMBER"/>
    <property type="match status" value="1"/>
</dbReference>
<dbReference type="PIRSF" id="PIRSF005962">
    <property type="entry name" value="Pept_M20D_amidohydro"/>
    <property type="match status" value="1"/>
</dbReference>
<dbReference type="InterPro" id="IPR017439">
    <property type="entry name" value="Amidohydrolase"/>
</dbReference>
<feature type="binding site" evidence="2">
    <location>
        <position position="402"/>
    </location>
    <ligand>
        <name>Mn(2+)</name>
        <dbReference type="ChEBI" id="CHEBI:29035"/>
        <label>2</label>
    </ligand>
</feature>
<name>A0A516V6G2_9GAMM</name>
<protein>
    <submittedName>
        <fullName evidence="5">Amidohydrolase</fullName>
    </submittedName>
</protein>
<dbReference type="PANTHER" id="PTHR11014:SF63">
    <property type="entry name" value="METALLOPEPTIDASE, PUTATIVE (AFU_ORTHOLOGUE AFUA_6G09600)-RELATED"/>
    <property type="match status" value="1"/>
</dbReference>
<keyword evidence="3" id="KW-0732">Signal</keyword>
<dbReference type="SUPFAM" id="SSF53187">
    <property type="entry name" value="Zn-dependent exopeptidases"/>
    <property type="match status" value="1"/>
</dbReference>
<dbReference type="Gene3D" id="3.30.70.360">
    <property type="match status" value="1"/>
</dbReference>
<comment type="cofactor">
    <cofactor evidence="2">
        <name>Mn(2+)</name>
        <dbReference type="ChEBI" id="CHEBI:29035"/>
    </cofactor>
    <text evidence="2">The Mn(2+) ion enhances activity.</text>
</comment>
<keyword evidence="1 5" id="KW-0378">Hydrolase</keyword>
<dbReference type="GO" id="GO:0016787">
    <property type="term" value="F:hydrolase activity"/>
    <property type="evidence" value="ECO:0007669"/>
    <property type="project" value="UniProtKB-KW"/>
</dbReference>
<dbReference type="Proteomes" id="UP000315891">
    <property type="component" value="Chromosome"/>
</dbReference>
<dbReference type="InterPro" id="IPR002933">
    <property type="entry name" value="Peptidase_M20"/>
</dbReference>
<proteinExistence type="predicted"/>
<keyword evidence="2" id="KW-0464">Manganese</keyword>
<evidence type="ECO:0000313" key="5">
    <source>
        <dbReference type="EMBL" id="QDQ74103.1"/>
    </source>
</evidence>
<feature type="chain" id="PRO_5021776668" evidence="3">
    <location>
        <begin position="21"/>
        <end position="437"/>
    </location>
</feature>
<evidence type="ECO:0000259" key="4">
    <source>
        <dbReference type="Pfam" id="PF07687"/>
    </source>
</evidence>
<organism evidence="5 6">
    <name type="scientific">Pseudoluteimonas lycopersici</name>
    <dbReference type="NCBI Taxonomy" id="1324796"/>
    <lineage>
        <taxon>Bacteria</taxon>
        <taxon>Pseudomonadati</taxon>
        <taxon>Pseudomonadota</taxon>
        <taxon>Gammaproteobacteria</taxon>
        <taxon>Lysobacterales</taxon>
        <taxon>Lysobacteraceae</taxon>
        <taxon>Pseudoluteimonas</taxon>
    </lineage>
</organism>
<dbReference type="NCBIfam" id="TIGR01891">
    <property type="entry name" value="amidohydrolases"/>
    <property type="match status" value="1"/>
</dbReference>
<dbReference type="Gene3D" id="3.40.630.10">
    <property type="entry name" value="Zn peptidases"/>
    <property type="match status" value="1"/>
</dbReference>
<feature type="binding site" evidence="2">
    <location>
        <position position="132"/>
    </location>
    <ligand>
        <name>Mn(2+)</name>
        <dbReference type="ChEBI" id="CHEBI:29035"/>
        <label>2</label>
    </ligand>
</feature>
<evidence type="ECO:0000256" key="3">
    <source>
        <dbReference type="SAM" id="SignalP"/>
    </source>
</evidence>
<dbReference type="EMBL" id="CP041742">
    <property type="protein sequence ID" value="QDQ74103.1"/>
    <property type="molecule type" value="Genomic_DNA"/>
</dbReference>
<dbReference type="AlphaFoldDB" id="A0A516V6G2"/>
<evidence type="ECO:0000256" key="1">
    <source>
        <dbReference type="ARBA" id="ARBA00022801"/>
    </source>
</evidence>
<dbReference type="InterPro" id="IPR011650">
    <property type="entry name" value="Peptidase_M20_dimer"/>
</dbReference>
<keyword evidence="2" id="KW-0479">Metal-binding</keyword>
<reference evidence="5 6" key="1">
    <citation type="submission" date="2019-07" db="EMBL/GenBank/DDBJ databases">
        <title>Lysobacter weifangensis sp. nov., isolated from bensulfuron-methyl contaminated farmland soil.</title>
        <authorList>
            <person name="Zhao H."/>
        </authorList>
    </citation>
    <scope>NUCLEOTIDE SEQUENCE [LARGE SCALE GENOMIC DNA]</scope>
    <source>
        <strain evidence="5 6">CC-Bw-6</strain>
    </source>
</reference>
<sequence>MRLLPLSLALAALLPASAFADQRPEVAAAAQGERADIVAWRRDIHQHPELGNHETRTAQFIADKLRSFGLEPKTGIAHTGVVAILKGGKPGPRIALRADMDALPVTEQTGLPFASTVKSEYRGQPVGVMHACGHDMHVAILLGVAEALSKMKSELPGEVMFVFQPAEEGPPTPGEIAGAKLMMDEGLFRDFKPDAVLGLHVWASLHVGDIGVRAGPTMAAVDEWTLKVTGKQTHGARPWDGVDPITVGAQILLGTQSIVARQVNIANSPVVLTTGLFQSGVRFNIIPDDALLVGTLRTFDPKVRADVVDRFRRTATDFAEASGAKAELEVDSNAPALVNDPALVAKLRPSLEAAVGKDHVIDQPPLTVSEDFAYYAGAAPVMFFFVGSTPAGKDPATMPMNHSPLYSPDEGALDVGLRAMLQTTLDFLADGESPVSR</sequence>
<dbReference type="SUPFAM" id="SSF55031">
    <property type="entry name" value="Bacterial exopeptidase dimerisation domain"/>
    <property type="match status" value="1"/>
</dbReference>
<gene>
    <name evidence="5" type="ORF">FNZ56_09525</name>
</gene>
<dbReference type="GO" id="GO:0046872">
    <property type="term" value="F:metal ion binding"/>
    <property type="evidence" value="ECO:0007669"/>
    <property type="project" value="UniProtKB-KW"/>
</dbReference>
<accession>A0A516V6G2</accession>
<dbReference type="Pfam" id="PF01546">
    <property type="entry name" value="Peptidase_M20"/>
    <property type="match status" value="1"/>
</dbReference>
<dbReference type="OrthoDB" id="9777385at2"/>
<dbReference type="Pfam" id="PF07687">
    <property type="entry name" value="M20_dimer"/>
    <property type="match status" value="1"/>
</dbReference>
<dbReference type="InterPro" id="IPR036264">
    <property type="entry name" value="Bact_exopeptidase_dim_dom"/>
</dbReference>
<evidence type="ECO:0000256" key="2">
    <source>
        <dbReference type="PIRSR" id="PIRSR005962-1"/>
    </source>
</evidence>
<keyword evidence="6" id="KW-1185">Reference proteome</keyword>